<dbReference type="STRING" id="1441469.A0A225AX34"/>
<dbReference type="RefSeq" id="XP_020124294.1">
    <property type="nucleotide sequence ID" value="XM_020260561.1"/>
</dbReference>
<feature type="compositionally biased region" description="Low complexity" evidence="1">
    <location>
        <begin position="83"/>
        <end position="94"/>
    </location>
</feature>
<protein>
    <recommendedName>
        <fullName evidence="2">Myb-like DNA-binding domain-containing protein</fullName>
    </recommendedName>
</protein>
<dbReference type="OrthoDB" id="3944408at2759"/>
<dbReference type="Proteomes" id="UP000214365">
    <property type="component" value="Unassembled WGS sequence"/>
</dbReference>
<evidence type="ECO:0000259" key="2">
    <source>
        <dbReference type="Pfam" id="PF22980"/>
    </source>
</evidence>
<evidence type="ECO:0000313" key="4">
    <source>
        <dbReference type="Proteomes" id="UP000214365"/>
    </source>
</evidence>
<sequence length="323" mass="35682">MTTQRRSKTMPTEGQTTKFLYAILKQLDLKTIDWSLVATELEISNGHAARMRYSRFKQQMEATTTIAPKSVKPKKTNSKTDSGKAAGAAKPSKGMHANDKNGKGSVNFSNSSKIGISTSGGNRGGNSKKRSAPEDFTKQETTNYSLMSSIERDQHMNDSGPMLYPPSAIPSFYPPLNRTGFNSDTAFPYMQMQQPLQQQIPDPFSTYVLGSEGTMFNPSFVPESYDTFDNEPPVDYNADTSGWSPMEYCFSGCCQPQYPPTPKLFQSYPLEKSENPCLGVSQPLTSEPLCQPQQPQNLWVPVKSEPGSEESSDDLLVKVETDA</sequence>
<feature type="region of interest" description="Disordered" evidence="1">
    <location>
        <begin position="276"/>
        <end position="323"/>
    </location>
</feature>
<reference evidence="3 4" key="1">
    <citation type="submission" date="2015-06" db="EMBL/GenBank/DDBJ databases">
        <title>Talaromyces atroroseus IBT 11181 draft genome.</title>
        <authorList>
            <person name="Rasmussen K.B."/>
            <person name="Rasmussen S."/>
            <person name="Petersen B."/>
            <person name="Sicheritz-Ponten T."/>
            <person name="Mortensen U.H."/>
            <person name="Thrane U."/>
        </authorList>
    </citation>
    <scope>NUCLEOTIDE SEQUENCE [LARGE SCALE GENOMIC DNA]</scope>
    <source>
        <strain evidence="3 4">IBT 11181</strain>
    </source>
</reference>
<name>A0A225AX34_TALAT</name>
<feature type="domain" description="Myb-like DNA-binding" evidence="2">
    <location>
        <begin position="16"/>
        <end position="61"/>
    </location>
</feature>
<evidence type="ECO:0000256" key="1">
    <source>
        <dbReference type="SAM" id="MobiDB-lite"/>
    </source>
</evidence>
<dbReference type="AlphaFoldDB" id="A0A225AX34"/>
<dbReference type="InterPro" id="IPR054505">
    <property type="entry name" value="Myb_DNA-bind_8"/>
</dbReference>
<organism evidence="3 4">
    <name type="scientific">Talaromyces atroroseus</name>
    <dbReference type="NCBI Taxonomy" id="1441469"/>
    <lineage>
        <taxon>Eukaryota</taxon>
        <taxon>Fungi</taxon>
        <taxon>Dikarya</taxon>
        <taxon>Ascomycota</taxon>
        <taxon>Pezizomycotina</taxon>
        <taxon>Eurotiomycetes</taxon>
        <taxon>Eurotiomycetidae</taxon>
        <taxon>Eurotiales</taxon>
        <taxon>Trichocomaceae</taxon>
        <taxon>Talaromyces</taxon>
        <taxon>Talaromyces sect. Trachyspermi</taxon>
    </lineage>
</organism>
<feature type="region of interest" description="Disordered" evidence="1">
    <location>
        <begin position="64"/>
        <end position="141"/>
    </location>
</feature>
<gene>
    <name evidence="3" type="ORF">UA08_00723</name>
</gene>
<accession>A0A225AX34</accession>
<feature type="compositionally biased region" description="Polar residues" evidence="1">
    <location>
        <begin position="104"/>
        <end position="120"/>
    </location>
</feature>
<dbReference type="Pfam" id="PF22980">
    <property type="entry name" value="Myb_DNA-bind_8"/>
    <property type="match status" value="1"/>
</dbReference>
<proteinExistence type="predicted"/>
<evidence type="ECO:0000313" key="3">
    <source>
        <dbReference type="EMBL" id="OKL64173.1"/>
    </source>
</evidence>
<dbReference type="GeneID" id="31000478"/>
<comment type="caution">
    <text evidence="3">The sequence shown here is derived from an EMBL/GenBank/DDBJ whole genome shotgun (WGS) entry which is preliminary data.</text>
</comment>
<dbReference type="EMBL" id="LFMY01000001">
    <property type="protein sequence ID" value="OKL64173.1"/>
    <property type="molecule type" value="Genomic_DNA"/>
</dbReference>
<keyword evidence="4" id="KW-1185">Reference proteome</keyword>